<dbReference type="STRING" id="1071382.H2AX93"/>
<dbReference type="GeneID" id="13884460"/>
<protein>
    <submittedName>
        <fullName evidence="1">Uncharacterized protein</fullName>
    </submittedName>
</protein>
<dbReference type="OrthoDB" id="5329385at2759"/>
<dbReference type="EMBL" id="HE650826">
    <property type="protein sequence ID" value="CCF58993.1"/>
    <property type="molecule type" value="Genomic_DNA"/>
</dbReference>
<dbReference type="HOGENOM" id="CLU_068099_1_0_1"/>
<dbReference type="RefSeq" id="XP_003958128.1">
    <property type="nucleotide sequence ID" value="XM_003958079.1"/>
</dbReference>
<dbReference type="FunCoup" id="H2AX93">
    <property type="interactions" value="3"/>
</dbReference>
<dbReference type="InParanoid" id="H2AX93"/>
<dbReference type="InterPro" id="IPR031342">
    <property type="entry name" value="Mug163-like"/>
</dbReference>
<dbReference type="Proteomes" id="UP000005220">
    <property type="component" value="Chromosome 6"/>
</dbReference>
<accession>H2AX93</accession>
<gene>
    <name evidence="1" type="primary">KAFR0F03980</name>
    <name evidence="1" type="ORF">KAFR_0F03980</name>
</gene>
<dbReference type="Pfam" id="PF17119">
    <property type="entry name" value="MMU163"/>
    <property type="match status" value="1"/>
</dbReference>
<sequence length="247" mass="28400">MHTLKPSVQCLKFKRCYVDRNSLQYKTANLGEITKYLTNKGVPNLLQGNLCKKYLDADIQLRLFPTIFPYLPTIKGSTKYSASMNAIRLIIEKFVLSNGHQKQFKDYFLHVMSVKSYQGHNIRTLPSKEYKFLTENDKLIIKWRTCAPNLSCSHLLPLNSAKLDEGWSHHSRKLLDYVIHPAANQNWGTRNDFLSTEDKNVTRLLSGVFIFELNDDSSRIAVHTIDNIELIDFSKKSVTNEKNALAC</sequence>
<keyword evidence="2" id="KW-1185">Reference proteome</keyword>
<evidence type="ECO:0000313" key="1">
    <source>
        <dbReference type="EMBL" id="CCF58993.1"/>
    </source>
</evidence>
<name>H2AX93_KAZAF</name>
<dbReference type="eggNOG" id="ENOG502S29P">
    <property type="taxonomic scope" value="Eukaryota"/>
</dbReference>
<dbReference type="KEGG" id="kaf:KAFR_0F03980"/>
<reference evidence="1 2" key="1">
    <citation type="journal article" date="2011" name="Proc. Natl. Acad. Sci. U.S.A.">
        <title>Evolutionary erosion of yeast sex chromosomes by mating-type switching accidents.</title>
        <authorList>
            <person name="Gordon J.L."/>
            <person name="Armisen D."/>
            <person name="Proux-Wera E."/>
            <person name="Oheigeartaigh S.S."/>
            <person name="Byrne K.P."/>
            <person name="Wolfe K.H."/>
        </authorList>
    </citation>
    <scope>NUCLEOTIDE SEQUENCE [LARGE SCALE GENOMIC DNA]</scope>
    <source>
        <strain evidence="2">ATCC 22294 / BCRC 22015 / CBS 2517 / CECT 1963 / NBRC 1671 / NRRL Y-8276</strain>
    </source>
</reference>
<proteinExistence type="predicted"/>
<evidence type="ECO:0000313" key="2">
    <source>
        <dbReference type="Proteomes" id="UP000005220"/>
    </source>
</evidence>
<dbReference type="AlphaFoldDB" id="H2AX93"/>
<organism evidence="1 2">
    <name type="scientific">Kazachstania africana (strain ATCC 22294 / BCRC 22015 / CBS 2517 / CECT 1963 / NBRC 1671 / NRRL Y-8276)</name>
    <name type="common">Yeast</name>
    <name type="synonym">Kluyveromyces africanus</name>
    <dbReference type="NCBI Taxonomy" id="1071382"/>
    <lineage>
        <taxon>Eukaryota</taxon>
        <taxon>Fungi</taxon>
        <taxon>Dikarya</taxon>
        <taxon>Ascomycota</taxon>
        <taxon>Saccharomycotina</taxon>
        <taxon>Saccharomycetes</taxon>
        <taxon>Saccharomycetales</taxon>
        <taxon>Saccharomycetaceae</taxon>
        <taxon>Kazachstania</taxon>
    </lineage>
</organism>